<feature type="compositionally biased region" description="Basic residues" evidence="1">
    <location>
        <begin position="748"/>
        <end position="758"/>
    </location>
</feature>
<gene>
    <name evidence="4" type="ORF">H9914_07105</name>
</gene>
<feature type="domain" description="DUF6273" evidence="3">
    <location>
        <begin position="108"/>
        <end position="241"/>
    </location>
</feature>
<sequence>MKIKARILSLLIVASLMTGMLPVTVFAEGTDTGKAIQLGTDGISGYSDNEKYSYIYYGIWNESPVRWRVLDDQTNTGETGMFLLSDGLFDSGGLSGSGDWGGVLFEDDGSNEWQGSDAQSWCKDFFIKQLSSIEQNAVLGTYKNDAAYESRTSTCTFAASDEILYGDKVFFLSAEEIENENYGFTDLSSREAQGGDLGFYFLRSPDARNNSLVGMITSTNGGMNTGTVEFDWNARPAFNLDTAKILFVSAAVNGKTAGTSGTLSNVVDYTGSDWKLTLSDDKRNEFSASTQSSTSIVTGYSSWSIDIDYSGAQTGTDNEYVSALLFDSNDNVLYYGNIAKNSASGTATLNIPSGLEAGKYTLKVFSEQCNGNYKTDYASAFQNIDLTVILPPETKPNASFEATSDNGGILSNVDISMKYSVDNGNIWNAITGTTMEITGVTEANDVKVYKSGNGTTTSDSDVQTIDVTQADQPTGLDKTDCTTSAQNNGQITGVNDTMEYKLSTDSGWTGITGTAVTGLKNGTYYVRVKANGTVLASAAETVVIGEHICVGQGNWLYDPDTHWKLCTCGAIVEEAAHSGGTATCTAAANCEVCGQPYGQKDPDHHTGTEAWITTDTAHTKVWSCCQAVIEGPVAHTWENGICAVCGYNCVHTGGTATCIEKAICEICKEEYGQVSASSHTNLVKKEAKPATHLAEGNIEYHYCDGCKKYFTDEGGTQETTLEKTILPKLAEHTADDTGWHTDPDSLQKHHLPQRRKRQIIQPRQIAAR</sequence>
<reference evidence="4" key="2">
    <citation type="submission" date="2021-04" db="EMBL/GenBank/DDBJ databases">
        <authorList>
            <person name="Gilroy R."/>
        </authorList>
    </citation>
    <scope>NUCLEOTIDE SEQUENCE</scope>
    <source>
        <strain evidence="4">ChiBcec6-4105</strain>
    </source>
</reference>
<evidence type="ECO:0000313" key="4">
    <source>
        <dbReference type="EMBL" id="HJD28743.1"/>
    </source>
</evidence>
<protein>
    <recommendedName>
        <fullName evidence="3">DUF6273 domain-containing protein</fullName>
    </recommendedName>
</protein>
<feature type="compositionally biased region" description="Basic and acidic residues" evidence="1">
    <location>
        <begin position="734"/>
        <end position="747"/>
    </location>
</feature>
<comment type="caution">
    <text evidence="4">The sequence shown here is derived from an EMBL/GenBank/DDBJ whole genome shotgun (WGS) entry which is preliminary data.</text>
</comment>
<organism evidence="4 5">
    <name type="scientific">Candidatus Blautia avicola</name>
    <dbReference type="NCBI Taxonomy" id="2838483"/>
    <lineage>
        <taxon>Bacteria</taxon>
        <taxon>Bacillati</taxon>
        <taxon>Bacillota</taxon>
        <taxon>Clostridia</taxon>
        <taxon>Lachnospirales</taxon>
        <taxon>Lachnospiraceae</taxon>
        <taxon>Blautia</taxon>
    </lineage>
</organism>
<dbReference type="EMBL" id="DWUY01000160">
    <property type="protein sequence ID" value="HJD28743.1"/>
    <property type="molecule type" value="Genomic_DNA"/>
</dbReference>
<dbReference type="AlphaFoldDB" id="A0A9D2QVD3"/>
<feature type="signal peptide" evidence="2">
    <location>
        <begin position="1"/>
        <end position="27"/>
    </location>
</feature>
<evidence type="ECO:0000313" key="5">
    <source>
        <dbReference type="Proteomes" id="UP000823892"/>
    </source>
</evidence>
<reference evidence="4" key="1">
    <citation type="journal article" date="2021" name="PeerJ">
        <title>Extensive microbial diversity within the chicken gut microbiome revealed by metagenomics and culture.</title>
        <authorList>
            <person name="Gilroy R."/>
            <person name="Ravi A."/>
            <person name="Getino M."/>
            <person name="Pursley I."/>
            <person name="Horton D.L."/>
            <person name="Alikhan N.F."/>
            <person name="Baker D."/>
            <person name="Gharbi K."/>
            <person name="Hall N."/>
            <person name="Watson M."/>
            <person name="Adriaenssens E.M."/>
            <person name="Foster-Nyarko E."/>
            <person name="Jarju S."/>
            <person name="Secka A."/>
            <person name="Antonio M."/>
            <person name="Oren A."/>
            <person name="Chaudhuri R.R."/>
            <person name="La Ragione R."/>
            <person name="Hildebrand F."/>
            <person name="Pallen M.J."/>
        </authorList>
    </citation>
    <scope>NUCLEOTIDE SEQUENCE</scope>
    <source>
        <strain evidence="4">ChiBcec6-4105</strain>
    </source>
</reference>
<evidence type="ECO:0000259" key="3">
    <source>
        <dbReference type="Pfam" id="PF19789"/>
    </source>
</evidence>
<feature type="region of interest" description="Disordered" evidence="1">
    <location>
        <begin position="734"/>
        <end position="768"/>
    </location>
</feature>
<feature type="chain" id="PRO_5039125824" description="DUF6273 domain-containing protein" evidence="2">
    <location>
        <begin position="28"/>
        <end position="768"/>
    </location>
</feature>
<proteinExistence type="predicted"/>
<dbReference type="Pfam" id="PF19789">
    <property type="entry name" value="DUF6273"/>
    <property type="match status" value="1"/>
</dbReference>
<name>A0A9D2QVD3_9FIRM</name>
<accession>A0A9D2QVD3</accession>
<dbReference type="Proteomes" id="UP000823892">
    <property type="component" value="Unassembled WGS sequence"/>
</dbReference>
<evidence type="ECO:0000256" key="1">
    <source>
        <dbReference type="SAM" id="MobiDB-lite"/>
    </source>
</evidence>
<dbReference type="InterPro" id="IPR046240">
    <property type="entry name" value="DUF6273"/>
</dbReference>
<feature type="compositionally biased region" description="Low complexity" evidence="1">
    <location>
        <begin position="759"/>
        <end position="768"/>
    </location>
</feature>
<evidence type="ECO:0000256" key="2">
    <source>
        <dbReference type="SAM" id="SignalP"/>
    </source>
</evidence>
<keyword evidence="2" id="KW-0732">Signal</keyword>